<evidence type="ECO:0000259" key="4">
    <source>
        <dbReference type="Pfam" id="PF00389"/>
    </source>
</evidence>
<protein>
    <submittedName>
        <fullName evidence="6">D-glycerate dehydrogenase</fullName>
    </submittedName>
</protein>
<dbReference type="InterPro" id="IPR006139">
    <property type="entry name" value="D-isomer_2_OHA_DH_cat_dom"/>
</dbReference>
<dbReference type="GO" id="GO:0005829">
    <property type="term" value="C:cytosol"/>
    <property type="evidence" value="ECO:0007669"/>
    <property type="project" value="TreeGrafter"/>
</dbReference>
<dbReference type="PANTHER" id="PTHR10996:SF283">
    <property type="entry name" value="GLYOXYLATE_HYDROXYPYRUVATE REDUCTASE B"/>
    <property type="match status" value="1"/>
</dbReference>
<evidence type="ECO:0000313" key="7">
    <source>
        <dbReference type="Proteomes" id="UP000266016"/>
    </source>
</evidence>
<comment type="similarity">
    <text evidence="1 3">Belongs to the D-isomer specific 2-hydroxyacid dehydrogenase family.</text>
</comment>
<evidence type="ECO:0000256" key="2">
    <source>
        <dbReference type="ARBA" id="ARBA00023002"/>
    </source>
</evidence>
<evidence type="ECO:0000259" key="5">
    <source>
        <dbReference type="Pfam" id="PF02826"/>
    </source>
</evidence>
<evidence type="ECO:0000256" key="3">
    <source>
        <dbReference type="RuleBase" id="RU003719"/>
    </source>
</evidence>
<comment type="caution">
    <text evidence="6">The sequence shown here is derived from an EMBL/GenBank/DDBJ whole genome shotgun (WGS) entry which is preliminary data.</text>
</comment>
<dbReference type="InterPro" id="IPR050223">
    <property type="entry name" value="D-isomer_2-hydroxyacid_DH"/>
</dbReference>
<keyword evidence="2 3" id="KW-0560">Oxidoreductase</keyword>
<organism evidence="6 7">
    <name type="scientific">Peribacillus asahii</name>
    <dbReference type="NCBI Taxonomy" id="228899"/>
    <lineage>
        <taxon>Bacteria</taxon>
        <taxon>Bacillati</taxon>
        <taxon>Bacillota</taxon>
        <taxon>Bacilli</taxon>
        <taxon>Bacillales</taxon>
        <taxon>Bacillaceae</taxon>
        <taxon>Peribacillus</taxon>
    </lineage>
</organism>
<evidence type="ECO:0000256" key="1">
    <source>
        <dbReference type="ARBA" id="ARBA00005854"/>
    </source>
</evidence>
<dbReference type="Gene3D" id="3.40.50.720">
    <property type="entry name" value="NAD(P)-binding Rossmann-like Domain"/>
    <property type="match status" value="2"/>
</dbReference>
<dbReference type="RefSeq" id="WP_119118121.1">
    <property type="nucleotide sequence ID" value="NZ_QWVS01000033.1"/>
</dbReference>
<dbReference type="Pfam" id="PF00389">
    <property type="entry name" value="2-Hacid_dh"/>
    <property type="match status" value="1"/>
</dbReference>
<dbReference type="InterPro" id="IPR006140">
    <property type="entry name" value="D-isomer_DH_NAD-bd"/>
</dbReference>
<dbReference type="GO" id="GO:0016618">
    <property type="term" value="F:hydroxypyruvate reductase [NAD(P)H] activity"/>
    <property type="evidence" value="ECO:0007669"/>
    <property type="project" value="TreeGrafter"/>
</dbReference>
<dbReference type="PANTHER" id="PTHR10996">
    <property type="entry name" value="2-HYDROXYACID DEHYDROGENASE-RELATED"/>
    <property type="match status" value="1"/>
</dbReference>
<accession>A0A398B708</accession>
<evidence type="ECO:0000313" key="6">
    <source>
        <dbReference type="EMBL" id="RID83503.1"/>
    </source>
</evidence>
<dbReference type="FunFam" id="3.40.50.720:FF:000462">
    <property type="entry name" value="Glyoxylate reductase (NADP+)"/>
    <property type="match status" value="1"/>
</dbReference>
<sequence length="321" mass="35642">MKQKVLVTRKPPEHILQLLNDHFELMLWDCEEEQIPREFLLEQISEVDGVLCLLTEHIDEEVINKGKGLKVISNLAVGYNNIDVEYASSKGIMVTNTPGVLTETTADLTFALLMATSRRLVEASDVLREGKWKTWSPMFLTGMDVYGATIGIIGLGEIGAAVARRAKGFGMELLYYNRTQKPALEQELGIHYVSKEELLRRSDFVCVLTPYTKETENLITLKELKTMKKTAILINTARGGIVNEADLVTALTEGIIWGAGLDVFAEEPIPVDHPLLTAPNVVALPHIGSASVQTRTKMWELAARNLIEALEGRTPPHLVNK</sequence>
<dbReference type="PROSITE" id="PS00671">
    <property type="entry name" value="D_2_HYDROXYACID_DH_3"/>
    <property type="match status" value="1"/>
</dbReference>
<proteinExistence type="inferred from homology"/>
<name>A0A398B708_9BACI</name>
<dbReference type="GO" id="GO:0030267">
    <property type="term" value="F:glyoxylate reductase (NADPH) activity"/>
    <property type="evidence" value="ECO:0007669"/>
    <property type="project" value="TreeGrafter"/>
</dbReference>
<dbReference type="Pfam" id="PF02826">
    <property type="entry name" value="2-Hacid_dh_C"/>
    <property type="match status" value="1"/>
</dbReference>
<dbReference type="CDD" id="cd05301">
    <property type="entry name" value="GDH"/>
    <property type="match status" value="1"/>
</dbReference>
<dbReference type="AlphaFoldDB" id="A0A398B708"/>
<dbReference type="InterPro" id="IPR029753">
    <property type="entry name" value="D-isomer_DH_CS"/>
</dbReference>
<feature type="domain" description="D-isomer specific 2-hydroxyacid dehydrogenase NAD-binding" evidence="5">
    <location>
        <begin position="110"/>
        <end position="288"/>
    </location>
</feature>
<dbReference type="SUPFAM" id="SSF51735">
    <property type="entry name" value="NAD(P)-binding Rossmann-fold domains"/>
    <property type="match status" value="1"/>
</dbReference>
<gene>
    <name evidence="6" type="ORF">D1953_15675</name>
</gene>
<dbReference type="Proteomes" id="UP000266016">
    <property type="component" value="Unassembled WGS sequence"/>
</dbReference>
<dbReference type="InterPro" id="IPR036291">
    <property type="entry name" value="NAD(P)-bd_dom_sf"/>
</dbReference>
<feature type="domain" description="D-isomer specific 2-hydroxyacid dehydrogenase catalytic" evidence="4">
    <location>
        <begin position="5"/>
        <end position="320"/>
    </location>
</feature>
<dbReference type="SUPFAM" id="SSF52283">
    <property type="entry name" value="Formate/glycerate dehydrogenase catalytic domain-like"/>
    <property type="match status" value="1"/>
</dbReference>
<keyword evidence="7" id="KW-1185">Reference proteome</keyword>
<dbReference type="GO" id="GO:0051287">
    <property type="term" value="F:NAD binding"/>
    <property type="evidence" value="ECO:0007669"/>
    <property type="project" value="InterPro"/>
</dbReference>
<dbReference type="EMBL" id="QWVS01000033">
    <property type="protein sequence ID" value="RID83503.1"/>
    <property type="molecule type" value="Genomic_DNA"/>
</dbReference>
<reference evidence="6 7" key="1">
    <citation type="submission" date="2018-08" db="EMBL/GenBank/DDBJ databases">
        <title>Bacillus jemisoniae sp. nov., Bacillus chryseoplanitiae sp. nov., Bacillus resnikiae sp. nov., and Bacillus frankliniae sp. nov., isolated from Viking spacecraft and associated surfaces.</title>
        <authorList>
            <person name="Seuylemezian A."/>
            <person name="Vaishampayan P."/>
        </authorList>
    </citation>
    <scope>NUCLEOTIDE SEQUENCE [LARGE SCALE GENOMIC DNA]</scope>
    <source>
        <strain evidence="6 7">MA001</strain>
    </source>
</reference>